<evidence type="ECO:0000313" key="1">
    <source>
        <dbReference type="EMBL" id="AER47607.1"/>
    </source>
</evidence>
<name>G8I4G3_9CAUD</name>
<proteinExistence type="predicted"/>
<reference evidence="1 2" key="1">
    <citation type="journal article" date="2012" name="J. Virol.">
        <title>Complete Genome Sequences of 138 Mycobacteriophages.</title>
        <authorList>
            <consortium name="the Science Education Alliance Phage Hunters Advancing Genomics and Evolutionary Science Program"/>
            <consortium name="the KwaZulu-Natal Research Institute for Tuberculosis and HIV Mycobacterial Genetics Course Students"/>
            <consortium name="the Phage Hunters Integrating Research and Education Program"/>
            <person name="Hatfull G.F."/>
        </authorList>
    </citation>
    <scope>NUCLEOTIDE SEQUENCE [LARGE SCALE GENOMIC DNA]</scope>
</reference>
<dbReference type="GeneID" id="18990051"/>
<dbReference type="KEGG" id="vg:18990051"/>
<sequence>MRALGPEARREITRIVLDAYELPHNGPVWLTLIDEWDIEVAERRRVAARAGLGLWERPRAGLTLASFIERDRRLVRDLMPVYVAVSPTPAGPAAIWGQSPVLMMRPGDTAEILTGPEVTIK</sequence>
<keyword evidence="2" id="KW-1185">Reference proteome</keyword>
<dbReference type="EMBL" id="JN698994">
    <property type="protein sequence ID" value="AER47607.1"/>
    <property type="molecule type" value="Genomic_DNA"/>
</dbReference>
<evidence type="ECO:0000313" key="2">
    <source>
        <dbReference type="Proteomes" id="UP000005857"/>
    </source>
</evidence>
<dbReference type="RefSeq" id="YP_009018741.1">
    <property type="nucleotide sequence ID" value="NC_023744.1"/>
</dbReference>
<protein>
    <submittedName>
        <fullName evidence="1">Uncharacterized protein</fullName>
    </submittedName>
</protein>
<gene>
    <name evidence="1" type="primary">53</name>
    <name evidence="1" type="ORF">DS6A_53</name>
</gene>
<accession>G8I4G3</accession>
<dbReference type="Proteomes" id="UP000005857">
    <property type="component" value="Segment"/>
</dbReference>
<organism evidence="1 2">
    <name type="scientific">Mycobacterium phage DS6A</name>
    <dbReference type="NCBI Taxonomy" id="45764"/>
    <lineage>
        <taxon>Viruses</taxon>
        <taxon>Duplodnaviria</taxon>
        <taxon>Heunggongvirae</taxon>
        <taxon>Uroviricota</taxon>
        <taxon>Caudoviricetes</taxon>
        <taxon>Hnatkovirus</taxon>
        <taxon>Hnatkovirus DS6A</taxon>
    </lineage>
</organism>